<protein>
    <recommendedName>
        <fullName evidence="4">Portal protein</fullName>
    </recommendedName>
</protein>
<evidence type="ECO:0000313" key="3">
    <source>
        <dbReference type="Proteomes" id="UP000228987"/>
    </source>
</evidence>
<proteinExistence type="predicted"/>
<dbReference type="Proteomes" id="UP000228987">
    <property type="component" value="Unassembled WGS sequence"/>
</dbReference>
<dbReference type="EMBL" id="NVWI01000018">
    <property type="protein sequence ID" value="PCJ39133.1"/>
    <property type="molecule type" value="Genomic_DNA"/>
</dbReference>
<dbReference type="AlphaFoldDB" id="A0A2A5C5U7"/>
<comment type="caution">
    <text evidence="2">The sequence shown here is derived from an EMBL/GenBank/DDBJ whole genome shotgun (WGS) entry which is preliminary data.</text>
</comment>
<feature type="region of interest" description="Disordered" evidence="1">
    <location>
        <begin position="739"/>
        <end position="761"/>
    </location>
</feature>
<gene>
    <name evidence="2" type="ORF">COA71_14550</name>
</gene>
<organism evidence="2 3">
    <name type="scientific">SAR86 cluster bacterium</name>
    <dbReference type="NCBI Taxonomy" id="2030880"/>
    <lineage>
        <taxon>Bacteria</taxon>
        <taxon>Pseudomonadati</taxon>
        <taxon>Pseudomonadota</taxon>
        <taxon>Gammaproteobacteria</taxon>
        <taxon>SAR86 cluster</taxon>
    </lineage>
</organism>
<sequence length="761" mass="87015">MQINKHDLYDRLNVIGLSLAQIRSEAIAGRQDSGIEDEWLEDEEYYEGIDDANRGELKAWRGKPLGAQYPSSNEDTEGSTIFPNITRPYVDGAAARMGDLLFPTDGEPPFSIGPTPNPDMIDISKGNIPDKIKEGIQKENPEDEERRQRQTDNIVADAKDVVRKAKEAAKKAESKIWDWCVESRYHTHNRRVIEDACKVGTGILKGPIPVKDTKIMYKNGKVINIEQIKPASVRVFYRNFFPDPACGEDIHNGNYTWEKDEITRSYLQKLKNVPGYINEQIDRVIEEGPFVAYKEFKDDMDTPGLKQYSYTKKNMYEIWYYHGSIHKDDLLIMDMLSDRKDYSHHEDNDNDWFFVQLTMVNNRVLKASISHMQNGAFPYDVMVWQRRLGLPWGIGLARQIRTSQRMVTGATRHMMDNAGAAGGPMLFVDTNLIQAADGVNSIEPWKVYVGADDYDPSKHHVGNGIQYILAPMVQEELQKIIELGLKMAEETTGMPLILQGQVSQDTPDTLGGMILQNNNASSMLRRVARLYDDYITKPHIQRYYNHLLQFVDDDSLKGDFNIIALGASSLIEREIANQAIYTIGEFVLNPVFKKDPLKWIDEVLRISKIDPARLEYDDVEWQQIVEGMAAAQEPPPDPKLEIAKLNAEVNERMQKFEKELFIKKSDLDRSSRERIAQMKHESEDKDRQVKVLLSQATQDLEALIMQMKEKGSDSRHLEDIKQKVQDTVMKLKAQIQLSDREVSEPLVEPKGRAPDGQSYEK</sequence>
<accession>A0A2A5C5U7</accession>
<reference evidence="3" key="1">
    <citation type="submission" date="2017-08" db="EMBL/GenBank/DDBJ databases">
        <title>A dynamic microbial community with high functional redundancy inhabits the cold, oxic subseafloor aquifer.</title>
        <authorList>
            <person name="Tully B.J."/>
            <person name="Wheat C.G."/>
            <person name="Glazer B.T."/>
            <person name="Huber J.A."/>
        </authorList>
    </citation>
    <scope>NUCLEOTIDE SEQUENCE [LARGE SCALE GENOMIC DNA]</scope>
</reference>
<name>A0A2A5C5U7_9GAMM</name>
<evidence type="ECO:0000256" key="1">
    <source>
        <dbReference type="SAM" id="MobiDB-lite"/>
    </source>
</evidence>
<evidence type="ECO:0000313" key="2">
    <source>
        <dbReference type="EMBL" id="PCJ39133.1"/>
    </source>
</evidence>
<evidence type="ECO:0008006" key="4">
    <source>
        <dbReference type="Google" id="ProtNLM"/>
    </source>
</evidence>